<gene>
    <name evidence="2" type="ORF">ACFONP_07770</name>
</gene>
<proteinExistence type="predicted"/>
<feature type="domain" description="MlaB-like STAS" evidence="1">
    <location>
        <begin position="11"/>
        <end position="88"/>
    </location>
</feature>
<protein>
    <submittedName>
        <fullName evidence="2">STAS domain-containing protein</fullName>
    </submittedName>
</protein>
<organism evidence="2 3">
    <name type="scientific">Parvularcula lutaonensis</name>
    <dbReference type="NCBI Taxonomy" id="491923"/>
    <lineage>
        <taxon>Bacteria</taxon>
        <taxon>Pseudomonadati</taxon>
        <taxon>Pseudomonadota</taxon>
        <taxon>Alphaproteobacteria</taxon>
        <taxon>Parvularculales</taxon>
        <taxon>Parvularculaceae</taxon>
        <taxon>Parvularcula</taxon>
    </lineage>
</organism>
<evidence type="ECO:0000313" key="2">
    <source>
        <dbReference type="EMBL" id="MFC3302628.1"/>
    </source>
</evidence>
<dbReference type="Pfam" id="PF13466">
    <property type="entry name" value="STAS_2"/>
    <property type="match status" value="1"/>
</dbReference>
<dbReference type="Proteomes" id="UP001595607">
    <property type="component" value="Unassembled WGS sequence"/>
</dbReference>
<accession>A0ABV7MB97</accession>
<evidence type="ECO:0000259" key="1">
    <source>
        <dbReference type="Pfam" id="PF13466"/>
    </source>
</evidence>
<dbReference type="InterPro" id="IPR058548">
    <property type="entry name" value="MlaB-like_STAS"/>
</dbReference>
<evidence type="ECO:0000313" key="3">
    <source>
        <dbReference type="Proteomes" id="UP001595607"/>
    </source>
</evidence>
<dbReference type="EMBL" id="JBHRVA010000002">
    <property type="protein sequence ID" value="MFC3302628.1"/>
    <property type="molecule type" value="Genomic_DNA"/>
</dbReference>
<dbReference type="RefSeq" id="WP_189571069.1">
    <property type="nucleotide sequence ID" value="NZ_BMXU01000001.1"/>
</dbReference>
<keyword evidence="3" id="KW-1185">Reference proteome</keyword>
<comment type="caution">
    <text evidence="2">The sequence shown here is derived from an EMBL/GenBank/DDBJ whole genome shotgun (WGS) entry which is preliminary data.</text>
</comment>
<reference evidence="3" key="1">
    <citation type="journal article" date="2019" name="Int. J. Syst. Evol. Microbiol.">
        <title>The Global Catalogue of Microorganisms (GCM) 10K type strain sequencing project: providing services to taxonomists for standard genome sequencing and annotation.</title>
        <authorList>
            <consortium name="The Broad Institute Genomics Platform"/>
            <consortium name="The Broad Institute Genome Sequencing Center for Infectious Disease"/>
            <person name="Wu L."/>
            <person name="Ma J."/>
        </authorList>
    </citation>
    <scope>NUCLEOTIDE SEQUENCE [LARGE SCALE GENOMIC DNA]</scope>
    <source>
        <strain evidence="3">KCTC 22245</strain>
    </source>
</reference>
<dbReference type="SUPFAM" id="SSF52091">
    <property type="entry name" value="SpoIIaa-like"/>
    <property type="match status" value="1"/>
</dbReference>
<sequence length="104" mass="10816">MSEESVGYCQITLDAKLASRAAPDLYAQLAKQRGNTLVLDASRVEQIGVLSWQILVSAAKTWTNEGKSFEVIDPSVAFTGSAADLGLDLSLVGVETDGEAAGGA</sequence>
<dbReference type="InterPro" id="IPR036513">
    <property type="entry name" value="STAS_dom_sf"/>
</dbReference>
<name>A0ABV7MB97_9PROT</name>